<name>A0A857EZF1_9GAMM</name>
<reference evidence="2" key="1">
    <citation type="submission" date="2019-09" db="EMBL/GenBank/DDBJ databases">
        <title>Yersinia canariae sp. nov., isolated from a human yersiniosis case.</title>
        <authorList>
            <person name="Nguyen S.V."/>
            <person name="Greig D."/>
            <person name="Hurley D."/>
            <person name="Cao Y."/>
            <person name="McCabe E."/>
            <person name="Mitchell M."/>
            <person name="Jenkins C."/>
            <person name="Fanning S."/>
        </authorList>
    </citation>
    <scope>NUCLEOTIDE SEQUENCE [LARGE SCALE GENOMIC DNA]</scope>
    <source>
        <strain evidence="2">NCTC 14382</strain>
    </source>
</reference>
<keyword evidence="2" id="KW-1185">Reference proteome</keyword>
<evidence type="ECO:0000313" key="2">
    <source>
        <dbReference type="Proteomes" id="UP000464402"/>
    </source>
</evidence>
<dbReference type="Proteomes" id="UP000464402">
    <property type="component" value="Chromosome"/>
</dbReference>
<dbReference type="AlphaFoldDB" id="A0A857EZF1"/>
<organism evidence="1 2">
    <name type="scientific">Yersinia canariae</name>
    <dbReference type="NCBI Taxonomy" id="2607663"/>
    <lineage>
        <taxon>Bacteria</taxon>
        <taxon>Pseudomonadati</taxon>
        <taxon>Pseudomonadota</taxon>
        <taxon>Gammaproteobacteria</taxon>
        <taxon>Enterobacterales</taxon>
        <taxon>Yersiniaceae</taxon>
        <taxon>Yersinia</taxon>
    </lineage>
</organism>
<proteinExistence type="predicted"/>
<evidence type="ECO:0000313" key="1">
    <source>
        <dbReference type="EMBL" id="QHB32817.1"/>
    </source>
</evidence>
<protein>
    <submittedName>
        <fullName evidence="1">Uncharacterized protein</fullName>
    </submittedName>
</protein>
<dbReference type="EMBL" id="CP043727">
    <property type="protein sequence ID" value="QHB32817.1"/>
    <property type="molecule type" value="Genomic_DNA"/>
</dbReference>
<accession>A0A857EZF1</accession>
<gene>
    <name evidence="1" type="ORF">F0T03_11965</name>
</gene>
<sequence>MTGVNECSQRTCSLKYGGYKADKEKPVEAAAATGFLLLFYRLLISRFLSRHLLLLNISSFEAVQTGYHLSSASCNTQNL</sequence>
<dbReference type="KEGG" id="yca:F0T03_11965"/>